<dbReference type="Proteomes" id="UP000254869">
    <property type="component" value="Unassembled WGS sequence"/>
</dbReference>
<gene>
    <name evidence="2" type="ORF">DFR76_102574</name>
</gene>
<comment type="caution">
    <text evidence="2">The sequence shown here is derived from an EMBL/GenBank/DDBJ whole genome shotgun (WGS) entry which is preliminary data.</text>
</comment>
<name>A0A370IBV6_9NOCA</name>
<sequence length="48" mass="5479">MPRSRAAAEDAGGEPPEQSRDVQESPIAMSHEEIEEYRAKLRARYHEP</sequence>
<feature type="region of interest" description="Disordered" evidence="1">
    <location>
        <begin position="1"/>
        <end position="34"/>
    </location>
</feature>
<accession>A0A370IBV6</accession>
<evidence type="ECO:0000313" key="2">
    <source>
        <dbReference type="EMBL" id="RDI68173.1"/>
    </source>
</evidence>
<proteinExistence type="predicted"/>
<protein>
    <submittedName>
        <fullName evidence="2">Uncharacterized protein</fullName>
    </submittedName>
</protein>
<reference evidence="2 3" key="1">
    <citation type="submission" date="2018-07" db="EMBL/GenBank/DDBJ databases">
        <title>Genomic Encyclopedia of Type Strains, Phase IV (KMG-IV): sequencing the most valuable type-strain genomes for metagenomic binning, comparative biology and taxonomic classification.</title>
        <authorList>
            <person name="Goeker M."/>
        </authorList>
    </citation>
    <scope>NUCLEOTIDE SEQUENCE [LARGE SCALE GENOMIC DNA]</scope>
    <source>
        <strain evidence="2 3">DSM 44290</strain>
    </source>
</reference>
<evidence type="ECO:0000256" key="1">
    <source>
        <dbReference type="SAM" id="MobiDB-lite"/>
    </source>
</evidence>
<organism evidence="2 3">
    <name type="scientific">Nocardia pseudobrasiliensis</name>
    <dbReference type="NCBI Taxonomy" id="45979"/>
    <lineage>
        <taxon>Bacteria</taxon>
        <taxon>Bacillati</taxon>
        <taxon>Actinomycetota</taxon>
        <taxon>Actinomycetes</taxon>
        <taxon>Mycobacteriales</taxon>
        <taxon>Nocardiaceae</taxon>
        <taxon>Nocardia</taxon>
    </lineage>
</organism>
<evidence type="ECO:0000313" key="3">
    <source>
        <dbReference type="Proteomes" id="UP000254869"/>
    </source>
</evidence>
<dbReference type="AlphaFoldDB" id="A0A370IBV6"/>
<dbReference type="RefSeq" id="WP_156524889.1">
    <property type="nucleotide sequence ID" value="NZ_QQBC01000002.1"/>
</dbReference>
<dbReference type="STRING" id="1210086.GCA_001613105_01150"/>
<dbReference type="EMBL" id="QQBC01000002">
    <property type="protein sequence ID" value="RDI68173.1"/>
    <property type="molecule type" value="Genomic_DNA"/>
</dbReference>
<keyword evidence="3" id="KW-1185">Reference proteome</keyword>